<gene>
    <name evidence="1" type="ORF">A7Q10_08365</name>
</gene>
<accession>A0A4Y8PE61</accession>
<name>A0A4Y8PE61_9BACT</name>
<dbReference type="RefSeq" id="WP_134440147.1">
    <property type="nucleotide sequence ID" value="NZ_CP065957.1"/>
</dbReference>
<dbReference type="OrthoDB" id="197564at2"/>
<evidence type="ECO:0008006" key="3">
    <source>
        <dbReference type="Google" id="ProtNLM"/>
    </source>
</evidence>
<evidence type="ECO:0000313" key="2">
    <source>
        <dbReference type="Proteomes" id="UP000297713"/>
    </source>
</evidence>
<dbReference type="AlphaFoldDB" id="A0A4Y8PE61"/>
<comment type="caution">
    <text evidence="1">The sequence shown here is derived from an EMBL/GenBank/DDBJ whole genome shotgun (WGS) entry which is preliminary data.</text>
</comment>
<proteinExistence type="predicted"/>
<evidence type="ECO:0000313" key="1">
    <source>
        <dbReference type="EMBL" id="TFE68494.1"/>
    </source>
</evidence>
<organism evidence="1 2">
    <name type="scientific">Methylacidiphilum caldifontis</name>
    <dbReference type="NCBI Taxonomy" id="2795386"/>
    <lineage>
        <taxon>Bacteria</taxon>
        <taxon>Pseudomonadati</taxon>
        <taxon>Verrucomicrobiota</taxon>
        <taxon>Methylacidiphilae</taxon>
        <taxon>Methylacidiphilales</taxon>
        <taxon>Methylacidiphilaceae</taxon>
        <taxon>Methylacidiphilum (ex Ratnadevi et al. 2023)</taxon>
    </lineage>
</organism>
<dbReference type="Proteomes" id="UP000297713">
    <property type="component" value="Unassembled WGS sequence"/>
</dbReference>
<keyword evidence="2" id="KW-1185">Reference proteome</keyword>
<dbReference type="EMBL" id="LXQC01000140">
    <property type="protein sequence ID" value="TFE68494.1"/>
    <property type="molecule type" value="Genomic_DNA"/>
</dbReference>
<reference evidence="1 2" key="1">
    <citation type="submission" date="2016-05" db="EMBL/GenBank/DDBJ databases">
        <title>Diversity and Homogeneity among Thermoacidophilic Verrucomicrobia Methanotrophs Linked with Geographical Origin.</title>
        <authorList>
            <person name="Erikstad H.-A."/>
            <person name="Smestad N.B."/>
            <person name="Ceballos R.M."/>
            <person name="Birkeland N.-K."/>
        </authorList>
    </citation>
    <scope>NUCLEOTIDE SEQUENCE [LARGE SCALE GENOMIC DNA]</scope>
    <source>
        <strain evidence="1 2">Phi</strain>
    </source>
</reference>
<protein>
    <recommendedName>
        <fullName evidence="3">Zinc-ribbon domain-containing protein</fullName>
    </recommendedName>
</protein>
<sequence>MNNPLEERAQKAAKIIASPADYKVCEGCGSIVSKKAIFCPNCNGYRFDSSKQRVIEQAEILGKREPTSVSFEDYL</sequence>